<evidence type="ECO:0000256" key="2">
    <source>
        <dbReference type="ARBA" id="ARBA00022723"/>
    </source>
</evidence>
<dbReference type="AlphaFoldDB" id="A0A4S4E1Y6"/>
<organism evidence="7 8">
    <name type="scientific">Camellia sinensis var. sinensis</name>
    <name type="common">China tea</name>
    <dbReference type="NCBI Taxonomy" id="542762"/>
    <lineage>
        <taxon>Eukaryota</taxon>
        <taxon>Viridiplantae</taxon>
        <taxon>Streptophyta</taxon>
        <taxon>Embryophyta</taxon>
        <taxon>Tracheophyta</taxon>
        <taxon>Spermatophyta</taxon>
        <taxon>Magnoliopsida</taxon>
        <taxon>eudicotyledons</taxon>
        <taxon>Gunneridae</taxon>
        <taxon>Pentapetalae</taxon>
        <taxon>asterids</taxon>
        <taxon>Ericales</taxon>
        <taxon>Theaceae</taxon>
        <taxon>Camellia</taxon>
    </lineage>
</organism>
<evidence type="ECO:0000259" key="6">
    <source>
        <dbReference type="PROSITE" id="PS51296"/>
    </source>
</evidence>
<dbReference type="PANTHER" id="PTHR21266:SF29">
    <property type="entry name" value="PROTEIN TIC 55, CHLOROPLASTIC"/>
    <property type="match status" value="1"/>
</dbReference>
<name>A0A4S4E1Y6_CAMSN</name>
<reference evidence="7 8" key="1">
    <citation type="journal article" date="2018" name="Proc. Natl. Acad. Sci. U.S.A.">
        <title>Draft genome sequence of Camellia sinensis var. sinensis provides insights into the evolution of the tea genome and tea quality.</title>
        <authorList>
            <person name="Wei C."/>
            <person name="Yang H."/>
            <person name="Wang S."/>
            <person name="Zhao J."/>
            <person name="Liu C."/>
            <person name="Gao L."/>
            <person name="Xia E."/>
            <person name="Lu Y."/>
            <person name="Tai Y."/>
            <person name="She G."/>
            <person name="Sun J."/>
            <person name="Cao H."/>
            <person name="Tong W."/>
            <person name="Gao Q."/>
            <person name="Li Y."/>
            <person name="Deng W."/>
            <person name="Jiang X."/>
            <person name="Wang W."/>
            <person name="Chen Q."/>
            <person name="Zhang S."/>
            <person name="Li H."/>
            <person name="Wu J."/>
            <person name="Wang P."/>
            <person name="Li P."/>
            <person name="Shi C."/>
            <person name="Zheng F."/>
            <person name="Jian J."/>
            <person name="Huang B."/>
            <person name="Shan D."/>
            <person name="Shi M."/>
            <person name="Fang C."/>
            <person name="Yue Y."/>
            <person name="Li F."/>
            <person name="Li D."/>
            <person name="Wei S."/>
            <person name="Han B."/>
            <person name="Jiang C."/>
            <person name="Yin Y."/>
            <person name="Xia T."/>
            <person name="Zhang Z."/>
            <person name="Bennetzen J.L."/>
            <person name="Zhao S."/>
            <person name="Wan X."/>
        </authorList>
    </citation>
    <scope>NUCLEOTIDE SEQUENCE [LARGE SCALE GENOMIC DNA]</scope>
    <source>
        <strain evidence="8">cv. Shuchazao</strain>
        <tissue evidence="7">Leaf</tissue>
    </source>
</reference>
<dbReference type="PROSITE" id="PS51296">
    <property type="entry name" value="RIESKE"/>
    <property type="match status" value="1"/>
</dbReference>
<evidence type="ECO:0000256" key="3">
    <source>
        <dbReference type="ARBA" id="ARBA00022946"/>
    </source>
</evidence>
<sequence>MALLKPFLSYTFKTLRSSLPLPHKPGRTTISIVSLQPPFKLYHQLRQVKKQWKQWHAVAEVGGEVAVEGEGSKDDQSVLDKARAERVWVDYDWTDEWYPLYLTQNVPDDAPLGLTVFDKQVVLYRDGKGQLLCCEDRCPHR</sequence>
<evidence type="ECO:0000256" key="5">
    <source>
        <dbReference type="ARBA" id="ARBA00023014"/>
    </source>
</evidence>
<evidence type="ECO:0000256" key="1">
    <source>
        <dbReference type="ARBA" id="ARBA00022714"/>
    </source>
</evidence>
<dbReference type="GO" id="GO:0046872">
    <property type="term" value="F:metal ion binding"/>
    <property type="evidence" value="ECO:0007669"/>
    <property type="project" value="UniProtKB-KW"/>
</dbReference>
<evidence type="ECO:0000313" key="7">
    <source>
        <dbReference type="EMBL" id="THG09843.1"/>
    </source>
</evidence>
<dbReference type="Gene3D" id="2.102.10.10">
    <property type="entry name" value="Rieske [2Fe-2S] iron-sulphur domain"/>
    <property type="match status" value="1"/>
</dbReference>
<evidence type="ECO:0000256" key="4">
    <source>
        <dbReference type="ARBA" id="ARBA00023004"/>
    </source>
</evidence>
<dbReference type="STRING" id="542762.A0A4S4E1Y6"/>
<dbReference type="GO" id="GO:0016491">
    <property type="term" value="F:oxidoreductase activity"/>
    <property type="evidence" value="ECO:0007669"/>
    <property type="project" value="TreeGrafter"/>
</dbReference>
<dbReference type="EMBL" id="SDRB02008151">
    <property type="protein sequence ID" value="THG09843.1"/>
    <property type="molecule type" value="Genomic_DNA"/>
</dbReference>
<accession>A0A4S4E1Y6</accession>
<protein>
    <recommendedName>
        <fullName evidence="6">Rieske domain-containing protein</fullName>
    </recommendedName>
</protein>
<comment type="caution">
    <text evidence="7">The sequence shown here is derived from an EMBL/GenBank/DDBJ whole genome shotgun (WGS) entry which is preliminary data.</text>
</comment>
<dbReference type="InterPro" id="IPR036922">
    <property type="entry name" value="Rieske_2Fe-2S_sf"/>
</dbReference>
<proteinExistence type="predicted"/>
<keyword evidence="3" id="KW-0809">Transit peptide</keyword>
<dbReference type="GO" id="GO:0051537">
    <property type="term" value="F:2 iron, 2 sulfur cluster binding"/>
    <property type="evidence" value="ECO:0007669"/>
    <property type="project" value="UniProtKB-KW"/>
</dbReference>
<dbReference type="Proteomes" id="UP000306102">
    <property type="component" value="Unassembled WGS sequence"/>
</dbReference>
<keyword evidence="1" id="KW-0001">2Fe-2S</keyword>
<dbReference type="PANTHER" id="PTHR21266">
    <property type="entry name" value="IRON-SULFUR DOMAIN CONTAINING PROTEIN"/>
    <property type="match status" value="1"/>
</dbReference>
<dbReference type="GO" id="GO:0009507">
    <property type="term" value="C:chloroplast"/>
    <property type="evidence" value="ECO:0007669"/>
    <property type="project" value="TreeGrafter"/>
</dbReference>
<dbReference type="InterPro" id="IPR017941">
    <property type="entry name" value="Rieske_2Fe-2S"/>
</dbReference>
<evidence type="ECO:0000313" key="8">
    <source>
        <dbReference type="Proteomes" id="UP000306102"/>
    </source>
</evidence>
<dbReference type="InterPro" id="IPR050584">
    <property type="entry name" value="Cholesterol_7-desaturase"/>
</dbReference>
<keyword evidence="8" id="KW-1185">Reference proteome</keyword>
<keyword evidence="2" id="KW-0479">Metal-binding</keyword>
<keyword evidence="5" id="KW-0411">Iron-sulfur</keyword>
<dbReference type="Pfam" id="PF00355">
    <property type="entry name" value="Rieske"/>
    <property type="match status" value="1"/>
</dbReference>
<dbReference type="SUPFAM" id="SSF50022">
    <property type="entry name" value="ISP domain"/>
    <property type="match status" value="1"/>
</dbReference>
<feature type="domain" description="Rieske" evidence="6">
    <location>
        <begin position="97"/>
        <end position="141"/>
    </location>
</feature>
<keyword evidence="4" id="KW-0408">Iron</keyword>
<dbReference type="GO" id="GO:0045036">
    <property type="term" value="P:protein targeting to chloroplast"/>
    <property type="evidence" value="ECO:0007669"/>
    <property type="project" value="TreeGrafter"/>
</dbReference>
<gene>
    <name evidence="7" type="ORF">TEA_027148</name>
</gene>